<organism evidence="2 3">
    <name type="scientific">Trifolium medium</name>
    <dbReference type="NCBI Taxonomy" id="97028"/>
    <lineage>
        <taxon>Eukaryota</taxon>
        <taxon>Viridiplantae</taxon>
        <taxon>Streptophyta</taxon>
        <taxon>Embryophyta</taxon>
        <taxon>Tracheophyta</taxon>
        <taxon>Spermatophyta</taxon>
        <taxon>Magnoliopsida</taxon>
        <taxon>eudicotyledons</taxon>
        <taxon>Gunneridae</taxon>
        <taxon>Pentapetalae</taxon>
        <taxon>rosids</taxon>
        <taxon>fabids</taxon>
        <taxon>Fabales</taxon>
        <taxon>Fabaceae</taxon>
        <taxon>Papilionoideae</taxon>
        <taxon>50 kb inversion clade</taxon>
        <taxon>NPAAA clade</taxon>
        <taxon>Hologalegina</taxon>
        <taxon>IRL clade</taxon>
        <taxon>Trifolieae</taxon>
        <taxon>Trifolium</taxon>
    </lineage>
</organism>
<reference evidence="2 3" key="1">
    <citation type="journal article" date="2018" name="Front. Plant Sci.">
        <title>Red Clover (Trifolium pratense) and Zigzag Clover (T. medium) - A Picture of Genomic Similarities and Differences.</title>
        <authorList>
            <person name="Dluhosova J."/>
            <person name="Istvanek J."/>
            <person name="Nedelnik J."/>
            <person name="Repkova J."/>
        </authorList>
    </citation>
    <scope>NUCLEOTIDE SEQUENCE [LARGE SCALE GENOMIC DNA]</scope>
    <source>
        <strain evidence="3">cv. 10/8</strain>
        <tissue evidence="2">Leaf</tissue>
    </source>
</reference>
<comment type="caution">
    <text evidence="2">The sequence shown here is derived from an EMBL/GenBank/DDBJ whole genome shotgun (WGS) entry which is preliminary data.</text>
</comment>
<sequence length="74" mass="8072">MPSFLPDSSSFIDWGLAVVMMLEPLWGGPFNLRRRFNTSSDSFCSGYLIAAYQVTGAASLTTDLGVPVQHCLDL</sequence>
<keyword evidence="1" id="KW-1133">Transmembrane helix</keyword>
<protein>
    <submittedName>
        <fullName evidence="2">Uncharacterized protein</fullName>
    </submittedName>
</protein>
<dbReference type="Proteomes" id="UP000265520">
    <property type="component" value="Unassembled WGS sequence"/>
</dbReference>
<dbReference type="AlphaFoldDB" id="A0A392R0J8"/>
<dbReference type="EMBL" id="LXQA010177189">
    <property type="protein sequence ID" value="MCI30121.1"/>
    <property type="molecule type" value="Genomic_DNA"/>
</dbReference>
<keyword evidence="1" id="KW-0472">Membrane</keyword>
<evidence type="ECO:0000256" key="1">
    <source>
        <dbReference type="SAM" id="Phobius"/>
    </source>
</evidence>
<feature type="transmembrane region" description="Helical" evidence="1">
    <location>
        <begin position="12"/>
        <end position="32"/>
    </location>
</feature>
<evidence type="ECO:0000313" key="2">
    <source>
        <dbReference type="EMBL" id="MCI30121.1"/>
    </source>
</evidence>
<accession>A0A392R0J8</accession>
<proteinExistence type="predicted"/>
<keyword evidence="1" id="KW-0812">Transmembrane</keyword>
<evidence type="ECO:0000313" key="3">
    <source>
        <dbReference type="Proteomes" id="UP000265520"/>
    </source>
</evidence>
<keyword evidence="3" id="KW-1185">Reference proteome</keyword>
<name>A0A392R0J8_9FABA</name>